<dbReference type="EMBL" id="AEQP01000020">
    <property type="protein sequence ID" value="EFV94430.1"/>
    <property type="molecule type" value="Genomic_DNA"/>
</dbReference>
<sequence length="207" mass="23546">MIRINLLPHREQKRERRKRDFNGQLVISAIVGGGIVFLGGMFINHEIENQNARNELIRSENQKLDTQIAEIKDLEGAIASLKARQNAVEDLQSDRTIPVHLFDELVKMTPEGVYLNKLEQRDMQVTLSGMAQSNERVAEFLRNLSERSAWLEKPQLEEIRENEIRTRGKDGEIKRAHEFRLNVVVKRQAPSDAASNAQVALNNAGAN</sequence>
<keyword evidence="1" id="KW-0175">Coiled coil</keyword>
<evidence type="ECO:0000313" key="3">
    <source>
        <dbReference type="EMBL" id="EFV94430.1"/>
    </source>
</evidence>
<keyword evidence="4" id="KW-1185">Reference proteome</keyword>
<evidence type="ECO:0000256" key="2">
    <source>
        <dbReference type="SAM" id="Phobius"/>
    </source>
</evidence>
<dbReference type="eggNOG" id="COG3166">
    <property type="taxonomic scope" value="Bacteria"/>
</dbReference>
<dbReference type="Pfam" id="PF05137">
    <property type="entry name" value="PilN"/>
    <property type="match status" value="1"/>
</dbReference>
<protein>
    <submittedName>
        <fullName evidence="3">Fimbrial assembly protein PilN</fullName>
    </submittedName>
</protein>
<keyword evidence="2" id="KW-1133">Transmembrane helix</keyword>
<dbReference type="STRING" id="887898.HMPREF0551_1870"/>
<dbReference type="GO" id="GO:0043107">
    <property type="term" value="P:type IV pilus-dependent motility"/>
    <property type="evidence" value="ECO:0007669"/>
    <property type="project" value="TreeGrafter"/>
</dbReference>
<dbReference type="Proteomes" id="UP000011021">
    <property type="component" value="Unassembled WGS sequence"/>
</dbReference>
<dbReference type="AlphaFoldDB" id="E7RYV6"/>
<dbReference type="PANTHER" id="PTHR40278">
    <property type="entry name" value="DNA UTILIZATION PROTEIN HOFN"/>
    <property type="match status" value="1"/>
</dbReference>
<proteinExistence type="predicted"/>
<dbReference type="RefSeq" id="WP_005674225.1">
    <property type="nucleotide sequence ID" value="NZ_CP146288.1"/>
</dbReference>
<dbReference type="HOGENOM" id="CLU_081304_1_0_4"/>
<dbReference type="InterPro" id="IPR052534">
    <property type="entry name" value="Extracell_DNA_Util/SecSys_Comp"/>
</dbReference>
<feature type="coiled-coil region" evidence="1">
    <location>
        <begin position="42"/>
        <end position="91"/>
    </location>
</feature>
<name>E7RYV6_9BURK</name>
<comment type="caution">
    <text evidence="3">The sequence shown here is derived from an EMBL/GenBank/DDBJ whole genome shotgun (WGS) entry which is preliminary data.</text>
</comment>
<keyword evidence="2" id="KW-0472">Membrane</keyword>
<gene>
    <name evidence="3" type="ORF">HMPREF0551_1870</name>
</gene>
<organism evidence="3 4">
    <name type="scientific">Lautropia mirabilis ATCC 51599</name>
    <dbReference type="NCBI Taxonomy" id="887898"/>
    <lineage>
        <taxon>Bacteria</taxon>
        <taxon>Pseudomonadati</taxon>
        <taxon>Pseudomonadota</taxon>
        <taxon>Betaproteobacteria</taxon>
        <taxon>Burkholderiales</taxon>
        <taxon>Burkholderiaceae</taxon>
        <taxon>Lautropia</taxon>
    </lineage>
</organism>
<dbReference type="PANTHER" id="PTHR40278:SF2">
    <property type="entry name" value="TYPE IV PILUS INNER MEMBRANE COMPONENT PILN"/>
    <property type="match status" value="1"/>
</dbReference>
<dbReference type="InterPro" id="IPR007813">
    <property type="entry name" value="PilN"/>
</dbReference>
<evidence type="ECO:0000313" key="4">
    <source>
        <dbReference type="Proteomes" id="UP000011021"/>
    </source>
</evidence>
<evidence type="ECO:0000256" key="1">
    <source>
        <dbReference type="SAM" id="Coils"/>
    </source>
</evidence>
<reference evidence="3 4" key="1">
    <citation type="submission" date="2010-12" db="EMBL/GenBank/DDBJ databases">
        <authorList>
            <person name="Muzny D."/>
            <person name="Qin X."/>
            <person name="Deng J."/>
            <person name="Jiang H."/>
            <person name="Liu Y."/>
            <person name="Qu J."/>
            <person name="Song X.-Z."/>
            <person name="Zhang L."/>
            <person name="Thornton R."/>
            <person name="Coyle M."/>
            <person name="Francisco L."/>
            <person name="Jackson L."/>
            <person name="Javaid M."/>
            <person name="Korchina V."/>
            <person name="Kovar C."/>
            <person name="Mata R."/>
            <person name="Mathew T."/>
            <person name="Ngo R."/>
            <person name="Nguyen L."/>
            <person name="Nguyen N."/>
            <person name="Okwuonu G."/>
            <person name="Ongeri F."/>
            <person name="Pham C."/>
            <person name="Simmons D."/>
            <person name="Wilczek-Boney K."/>
            <person name="Hale W."/>
            <person name="Jakkamsetti A."/>
            <person name="Pham P."/>
            <person name="Ruth R."/>
            <person name="San Lucas F."/>
            <person name="Warren J."/>
            <person name="Zhang J."/>
            <person name="Zhao Z."/>
            <person name="Zhou C."/>
            <person name="Zhu D."/>
            <person name="Lee S."/>
            <person name="Bess C."/>
            <person name="Blankenburg K."/>
            <person name="Forbes L."/>
            <person name="Fu Q."/>
            <person name="Gubbala S."/>
            <person name="Hirani K."/>
            <person name="Jayaseelan J.C."/>
            <person name="Lara F."/>
            <person name="Munidasa M."/>
            <person name="Palculict T."/>
            <person name="Patil S."/>
            <person name="Pu L.-L."/>
            <person name="Saada N."/>
            <person name="Tang L."/>
            <person name="Weissenberger G."/>
            <person name="Zhu Y."/>
            <person name="Hemphill L."/>
            <person name="Shang Y."/>
            <person name="Youmans B."/>
            <person name="Ayvaz T."/>
            <person name="Ross M."/>
            <person name="Santibanez J."/>
            <person name="Aqrawi P."/>
            <person name="Gross S."/>
            <person name="Joshi V."/>
            <person name="Fowler G."/>
            <person name="Nazareth L."/>
            <person name="Reid J."/>
            <person name="Worley K."/>
            <person name="Petrosino J."/>
            <person name="Highlander S."/>
            <person name="Gibbs R."/>
        </authorList>
    </citation>
    <scope>NUCLEOTIDE SEQUENCE [LARGE SCALE GENOMIC DNA]</scope>
    <source>
        <strain evidence="3 4">ATCC 51599</strain>
    </source>
</reference>
<feature type="transmembrane region" description="Helical" evidence="2">
    <location>
        <begin position="21"/>
        <end position="43"/>
    </location>
</feature>
<dbReference type="GO" id="GO:0043683">
    <property type="term" value="P:type IV pilus assembly"/>
    <property type="evidence" value="ECO:0007669"/>
    <property type="project" value="TreeGrafter"/>
</dbReference>
<accession>E7RYV6</accession>
<keyword evidence="2" id="KW-0812">Transmembrane</keyword>